<evidence type="ECO:0000259" key="4">
    <source>
        <dbReference type="PROSITE" id="PS50932"/>
    </source>
</evidence>
<name>A0ABW0T8H0_9HYPH</name>
<dbReference type="SMART" id="SM00354">
    <property type="entry name" value="HTH_LACI"/>
    <property type="match status" value="1"/>
</dbReference>
<proteinExistence type="predicted"/>
<evidence type="ECO:0000313" key="6">
    <source>
        <dbReference type="Proteomes" id="UP001596107"/>
    </source>
</evidence>
<dbReference type="PANTHER" id="PTHR30146">
    <property type="entry name" value="LACI-RELATED TRANSCRIPTIONAL REPRESSOR"/>
    <property type="match status" value="1"/>
</dbReference>
<comment type="caution">
    <text evidence="5">The sequence shown here is derived from an EMBL/GenBank/DDBJ whole genome shotgun (WGS) entry which is preliminary data.</text>
</comment>
<dbReference type="PROSITE" id="PS50932">
    <property type="entry name" value="HTH_LACI_2"/>
    <property type="match status" value="1"/>
</dbReference>
<feature type="domain" description="HTH lacI-type" evidence="4">
    <location>
        <begin position="10"/>
        <end position="64"/>
    </location>
</feature>
<organism evidence="5 6">
    <name type="scientific">Nitratireductor kimnyeongensis</name>
    <dbReference type="NCBI Taxonomy" id="430679"/>
    <lineage>
        <taxon>Bacteria</taxon>
        <taxon>Pseudomonadati</taxon>
        <taxon>Pseudomonadota</taxon>
        <taxon>Alphaproteobacteria</taxon>
        <taxon>Hyphomicrobiales</taxon>
        <taxon>Phyllobacteriaceae</taxon>
        <taxon>Nitratireductor</taxon>
    </lineage>
</organism>
<dbReference type="Pfam" id="PF00356">
    <property type="entry name" value="LacI"/>
    <property type="match status" value="1"/>
</dbReference>
<gene>
    <name evidence="5" type="ORF">ACFPOD_08095</name>
</gene>
<dbReference type="InterPro" id="IPR046335">
    <property type="entry name" value="LacI/GalR-like_sensor"/>
</dbReference>
<dbReference type="SUPFAM" id="SSF47413">
    <property type="entry name" value="lambda repressor-like DNA-binding domains"/>
    <property type="match status" value="1"/>
</dbReference>
<dbReference type="RefSeq" id="WP_223021588.1">
    <property type="nucleotide sequence ID" value="NZ_CP078143.1"/>
</dbReference>
<dbReference type="PANTHER" id="PTHR30146:SF138">
    <property type="entry name" value="TRANSCRIPTIONAL REGULATORY PROTEIN"/>
    <property type="match status" value="1"/>
</dbReference>
<dbReference type="Proteomes" id="UP001596107">
    <property type="component" value="Unassembled WGS sequence"/>
</dbReference>
<protein>
    <submittedName>
        <fullName evidence="5">LacI family DNA-binding transcriptional regulator</fullName>
    </submittedName>
</protein>
<dbReference type="EMBL" id="JBHSNB010000002">
    <property type="protein sequence ID" value="MFC5585068.1"/>
    <property type="molecule type" value="Genomic_DNA"/>
</dbReference>
<dbReference type="InterPro" id="IPR028082">
    <property type="entry name" value="Peripla_BP_I"/>
</dbReference>
<dbReference type="InterPro" id="IPR010982">
    <property type="entry name" value="Lambda_DNA-bd_dom_sf"/>
</dbReference>
<keyword evidence="1" id="KW-0805">Transcription regulation</keyword>
<evidence type="ECO:0000256" key="1">
    <source>
        <dbReference type="ARBA" id="ARBA00023015"/>
    </source>
</evidence>
<dbReference type="Gene3D" id="1.10.260.40">
    <property type="entry name" value="lambda repressor-like DNA-binding domains"/>
    <property type="match status" value="1"/>
</dbReference>
<keyword evidence="3" id="KW-0804">Transcription</keyword>
<dbReference type="GO" id="GO:0003677">
    <property type="term" value="F:DNA binding"/>
    <property type="evidence" value="ECO:0007669"/>
    <property type="project" value="UniProtKB-KW"/>
</dbReference>
<keyword evidence="2 5" id="KW-0238">DNA-binding</keyword>
<evidence type="ECO:0000313" key="5">
    <source>
        <dbReference type="EMBL" id="MFC5585068.1"/>
    </source>
</evidence>
<dbReference type="Gene3D" id="3.40.50.2300">
    <property type="match status" value="2"/>
</dbReference>
<dbReference type="CDD" id="cd01392">
    <property type="entry name" value="HTH_LacI"/>
    <property type="match status" value="1"/>
</dbReference>
<keyword evidence="6" id="KW-1185">Reference proteome</keyword>
<accession>A0ABW0T8H0</accession>
<dbReference type="InterPro" id="IPR000843">
    <property type="entry name" value="HTH_LacI"/>
</dbReference>
<sequence length="349" mass="38137">MAKRTHKGSVTIKDIVAETGYSLGTVSRALNGKEGVRPGVKKRVEEAARSLGYRPNLGARAMRSKNFGNVAFLANMSNIAFTRIAQGAQGYLKQRNYSMSLCHIDDEDCISQIAHYMGKQQFDGVMLSPNCEPSRELSDVIISAGLPHVLINRVMPGLSGGVIIDYYSSVAEAMDYLIDLGHRGILIVGGSANILPTTRSVQAYRDVRRKRGLDGTREYIACRHIDERWGTEAVQSNLDDIKAGRITAILSLNNTIFIGVLKELRRNGVTCPADVSLVSFEDGQLLSLLEPPITAIVRPLLEVGVRAAERLVGLLGEKENDEDAAEAVPVEVRTHLVKRESCGPARRPD</sequence>
<dbReference type="Pfam" id="PF13377">
    <property type="entry name" value="Peripla_BP_3"/>
    <property type="match status" value="1"/>
</dbReference>
<dbReference type="SUPFAM" id="SSF53822">
    <property type="entry name" value="Periplasmic binding protein-like I"/>
    <property type="match status" value="1"/>
</dbReference>
<evidence type="ECO:0000256" key="3">
    <source>
        <dbReference type="ARBA" id="ARBA00023163"/>
    </source>
</evidence>
<reference evidence="6" key="1">
    <citation type="journal article" date="2019" name="Int. J. Syst. Evol. Microbiol.">
        <title>The Global Catalogue of Microorganisms (GCM) 10K type strain sequencing project: providing services to taxonomists for standard genome sequencing and annotation.</title>
        <authorList>
            <consortium name="The Broad Institute Genomics Platform"/>
            <consortium name="The Broad Institute Genome Sequencing Center for Infectious Disease"/>
            <person name="Wu L."/>
            <person name="Ma J."/>
        </authorList>
    </citation>
    <scope>NUCLEOTIDE SEQUENCE [LARGE SCALE GENOMIC DNA]</scope>
    <source>
        <strain evidence="6">JCM 3366</strain>
    </source>
</reference>
<evidence type="ECO:0000256" key="2">
    <source>
        <dbReference type="ARBA" id="ARBA00023125"/>
    </source>
</evidence>